<dbReference type="Pfam" id="PF08613">
    <property type="entry name" value="Cyclin"/>
    <property type="match status" value="1"/>
</dbReference>
<dbReference type="GO" id="GO:0005634">
    <property type="term" value="C:nucleus"/>
    <property type="evidence" value="ECO:0007669"/>
    <property type="project" value="TreeGrafter"/>
</dbReference>
<sequence>MNGLLSFVNPNKTSFVYSFLSNRIRKSLNYGFDDISEEQDLVHNNCSFSLTRCVVEEFGERRNKWTGDNLFLEKLCIDFAANVTQNANTTPCSLVLALIYLERLCLKNPNYVSSIPSSKLFLISVMVASKFLNDEGEEDEIINSEFATSANISLSDLNKLEKDFLLAIDWSLFVDEQDFALALIKIERRVAEREGLKRITGLTYTELDLLGHGKLLSATWDLMHSLVLNVSLACVAAYLASLMTLFGSVVVVSSLPWNNNNHNQIIGEITRDQSESSSVRFSSRLRPPVVNLHLLHDDYNLTTRADEDDLIIRMKQEESVVSSSILLYSYDNTASSSPPLMSTNVLPPPPILDLSLLLSTLMRPQFSKIIQTFDLPLLAPLTSFHLLSFSPAAAAVVINNCSGLLTSFT</sequence>
<dbReference type="GO" id="GO:0019901">
    <property type="term" value="F:protein kinase binding"/>
    <property type="evidence" value="ECO:0007669"/>
    <property type="project" value="InterPro"/>
</dbReference>
<dbReference type="PANTHER" id="PTHR15615">
    <property type="match status" value="1"/>
</dbReference>
<dbReference type="GO" id="GO:0016538">
    <property type="term" value="F:cyclin-dependent protein serine/threonine kinase regulator activity"/>
    <property type="evidence" value="ECO:0007669"/>
    <property type="project" value="TreeGrafter"/>
</dbReference>
<dbReference type="InterPro" id="IPR036915">
    <property type="entry name" value="Cyclin-like_sf"/>
</dbReference>
<dbReference type="SUPFAM" id="SSF47954">
    <property type="entry name" value="Cyclin-like"/>
    <property type="match status" value="1"/>
</dbReference>
<name>A0A4Y7LLP1_9CRUS</name>
<accession>A0A4Y7LLP1</accession>
<dbReference type="GO" id="GO:0000307">
    <property type="term" value="C:cyclin-dependent protein kinase holoenzyme complex"/>
    <property type="evidence" value="ECO:0007669"/>
    <property type="project" value="TreeGrafter"/>
</dbReference>
<organism evidence="3">
    <name type="scientific">Eubosmina coregoni</name>
    <dbReference type="NCBI Taxonomy" id="186181"/>
    <lineage>
        <taxon>Eukaryota</taxon>
        <taxon>Metazoa</taxon>
        <taxon>Ecdysozoa</taxon>
        <taxon>Arthropoda</taxon>
        <taxon>Crustacea</taxon>
        <taxon>Branchiopoda</taxon>
        <taxon>Diplostraca</taxon>
        <taxon>Cladocera</taxon>
        <taxon>Anomopoda</taxon>
        <taxon>Bosminidae</taxon>
        <taxon>Eubosmina</taxon>
    </lineage>
</organism>
<dbReference type="CDD" id="cd20557">
    <property type="entry name" value="CYCLIN_ScPCL1-like"/>
    <property type="match status" value="1"/>
</dbReference>
<dbReference type="InterPro" id="IPR013922">
    <property type="entry name" value="Cyclin_PHO80-like"/>
</dbReference>
<proteinExistence type="evidence at transcript level"/>
<comment type="similarity">
    <text evidence="1">Belongs to the CNPPD1 family.</text>
</comment>
<protein>
    <recommendedName>
        <fullName evidence="2">Protein CNPPD1</fullName>
    </recommendedName>
</protein>
<evidence type="ECO:0000256" key="2">
    <source>
        <dbReference type="ARBA" id="ARBA00040808"/>
    </source>
</evidence>
<dbReference type="EMBL" id="LR000181">
    <property type="protein sequence ID" value="SVE69800.1"/>
    <property type="molecule type" value="mRNA"/>
</dbReference>
<gene>
    <name evidence="3" type="primary">EOG090X069C</name>
</gene>
<dbReference type="Gene3D" id="1.10.472.10">
    <property type="entry name" value="Cyclin-like"/>
    <property type="match status" value="1"/>
</dbReference>
<dbReference type="PANTHER" id="PTHR15615:SF108">
    <property type="entry name" value="PROTEIN CNPPD1"/>
    <property type="match status" value="1"/>
</dbReference>
<evidence type="ECO:0000313" key="3">
    <source>
        <dbReference type="EMBL" id="SVE69800.1"/>
    </source>
</evidence>
<evidence type="ECO:0000256" key="1">
    <source>
        <dbReference type="ARBA" id="ARBA00038508"/>
    </source>
</evidence>
<dbReference type="AlphaFoldDB" id="A0A4Y7LLP1"/>
<reference evidence="3" key="1">
    <citation type="submission" date="2018-08" db="EMBL/GenBank/DDBJ databases">
        <authorList>
            <person name="Cornetti L."/>
        </authorList>
    </citation>
    <scope>NUCLEOTIDE SEQUENCE</scope>
    <source>
        <strain evidence="3">FI-BAL1-1</strain>
    </source>
</reference>